<dbReference type="InterPro" id="IPR036093">
    <property type="entry name" value="NAC_dom_sf"/>
</dbReference>
<name>A0A060D2H9_MAIZE</name>
<reference evidence="8" key="1">
    <citation type="submission" date="2014-04" db="EMBL/GenBank/DDBJ databases">
        <title>The Maize TFome - Development of a transcription factor open reading frame collection for functional genomics.</title>
        <authorList>
            <person name="Burdo B."/>
            <person name="Gray J."/>
            <person name="Goetting-Minesky M.P."/>
            <person name="Wittler B."/>
            <person name="Hunt M."/>
            <person name="Li T."/>
            <person name="Velliquette D."/>
            <person name="Thomas J."/>
            <person name="Gentzel I."/>
            <person name="Dos Santos Brito M."/>
            <person name="Mejia-Guerra M.K."/>
            <person name="Connolly L.N."/>
            <person name="Qaisi D."/>
            <person name="Li W."/>
            <person name="Casas M.I."/>
            <person name="Doseff A.I."/>
            <person name="Grotewold E."/>
        </authorList>
    </citation>
    <scope>NUCLEOTIDE SEQUENCE</scope>
</reference>
<dbReference type="KEGG" id="zma:103634603"/>
<dbReference type="HOGENOM" id="CLU_035664_8_3_1"/>
<dbReference type="SUPFAM" id="SSF101941">
    <property type="entry name" value="NAC domain"/>
    <property type="match status" value="1"/>
</dbReference>
<evidence type="ECO:0000256" key="6">
    <source>
        <dbReference type="SAM" id="MobiDB-lite"/>
    </source>
</evidence>
<reference evidence="9 11" key="2">
    <citation type="submission" date="2015-12" db="EMBL/GenBank/DDBJ databases">
        <title>Update maize B73 reference genome by single molecule sequencing technologies.</title>
        <authorList>
            <consortium name="Maize Genome Sequencing Project"/>
            <person name="Ware D."/>
        </authorList>
    </citation>
    <scope>NUCLEOTIDE SEQUENCE [LARGE SCALE GENOMIC DNA]</scope>
    <source>
        <strain evidence="11">cv. B73</strain>
        <tissue evidence="9">Seedling</tissue>
    </source>
</reference>
<dbReference type="PANTHER" id="PTHR31719">
    <property type="entry name" value="NAC TRANSCRIPTION FACTOR 56"/>
    <property type="match status" value="1"/>
</dbReference>
<feature type="region of interest" description="Disordered" evidence="6">
    <location>
        <begin position="280"/>
        <end position="339"/>
    </location>
</feature>
<evidence type="ECO:0000256" key="4">
    <source>
        <dbReference type="ARBA" id="ARBA00023163"/>
    </source>
</evidence>
<dbReference type="Proteomes" id="UP000007305">
    <property type="component" value="Chromosome 1"/>
</dbReference>
<comment type="subcellular location">
    <subcellularLocation>
        <location evidence="1">Nucleus</location>
    </subcellularLocation>
</comment>
<evidence type="ECO:0000256" key="2">
    <source>
        <dbReference type="ARBA" id="ARBA00023015"/>
    </source>
</evidence>
<evidence type="ECO:0000256" key="3">
    <source>
        <dbReference type="ARBA" id="ARBA00023125"/>
    </source>
</evidence>
<dbReference type="EnsemblPlants" id="Zm00001eb015630_T001">
    <property type="protein sequence ID" value="Zm00001eb015630_P001"/>
    <property type="gene ID" value="Zm00001eb015630"/>
</dbReference>
<feature type="compositionally biased region" description="Low complexity" evidence="6">
    <location>
        <begin position="300"/>
        <end position="310"/>
    </location>
</feature>
<dbReference type="IntAct" id="A0A060D2H9">
    <property type="interactions" value="5"/>
</dbReference>
<dbReference type="RefSeq" id="XP_008655238.1">
    <property type="nucleotide sequence ID" value="XM_008657016.1"/>
</dbReference>
<evidence type="ECO:0000313" key="8">
    <source>
        <dbReference type="EMBL" id="AIB05520.1"/>
    </source>
</evidence>
<sequence>MVMANPDMLPPGFRFHPTDEELILHYLRNRAANAPCPVAIIADVDIYKFDPWDLPSRAAYGDKEWYFFSPRDRKYPNGIRPNRAAGSGYWKATGTDKPIHSSTTAGESVGVKKALVFYEGRPPKGTKTNWIMHEYRLAADAQAAHAYRPMKFRNASMRLDDWVLCRIYKKASCQVPAMAAVPQLSDHDQDEHCGFDDNPYAAMLLQGASYSYPAPPHAAAGAQRMPRIPSLTELFNDPSLAHFFEEGGGMQDMARLSNPQQQQQHAPLLGRAVTSQQLLLNNGHSMPGGGQAQMDPHPPAAAASTSSAAAGNNKRKRSSTTTDAGALSSSQASEAKKPNGSCFGATFQIGNGLQGSSLGHHHMPLHSNMGTMN</sequence>
<keyword evidence="3" id="KW-0238">DNA-binding</keyword>
<dbReference type="InterPro" id="IPR003441">
    <property type="entry name" value="NAC-dom"/>
</dbReference>
<evidence type="ECO:0000256" key="5">
    <source>
        <dbReference type="ARBA" id="ARBA00023242"/>
    </source>
</evidence>
<evidence type="ECO:0000313" key="11">
    <source>
        <dbReference type="Proteomes" id="UP000007305"/>
    </source>
</evidence>
<dbReference type="GO" id="GO:0006355">
    <property type="term" value="P:regulation of DNA-templated transcription"/>
    <property type="evidence" value="ECO:0007669"/>
    <property type="project" value="InterPro"/>
</dbReference>
<feature type="non-terminal residue" evidence="8">
    <location>
        <position position="373"/>
    </location>
</feature>
<dbReference type="GO" id="GO:0005634">
    <property type="term" value="C:nucleus"/>
    <property type="evidence" value="ECO:0007669"/>
    <property type="project" value="UniProtKB-SubCell"/>
</dbReference>
<dbReference type="AlphaFoldDB" id="A0A060D2H9"/>
<keyword evidence="11" id="KW-1185">Reference proteome</keyword>
<dbReference type="FunFam" id="2.170.150.80:FF:000005">
    <property type="entry name" value="NAC transcription factor 56"/>
    <property type="match status" value="1"/>
</dbReference>
<keyword evidence="4" id="KW-0804">Transcription</keyword>
<dbReference type="PANTHER" id="PTHR31719:SF201">
    <property type="entry name" value="NAC TRANSCRIPTION FACTOR 47"/>
    <property type="match status" value="1"/>
</dbReference>
<dbReference type="EMBL" id="KJ728029">
    <property type="protein sequence ID" value="AIB05520.1"/>
    <property type="molecule type" value="mRNA"/>
</dbReference>
<dbReference type="PROSITE" id="PS51005">
    <property type="entry name" value="NAC"/>
    <property type="match status" value="1"/>
</dbReference>
<evidence type="ECO:0000256" key="1">
    <source>
        <dbReference type="ARBA" id="ARBA00004123"/>
    </source>
</evidence>
<proteinExistence type="evidence at transcript level"/>
<dbReference type="Gene3D" id="2.170.150.80">
    <property type="entry name" value="NAC domain"/>
    <property type="match status" value="1"/>
</dbReference>
<protein>
    <submittedName>
        <fullName evidence="9">NAC domain containing protein 47</fullName>
    </submittedName>
    <submittedName>
        <fullName evidence="8">NAC transcription factor</fullName>
    </submittedName>
</protein>
<dbReference type="GO" id="GO:0003677">
    <property type="term" value="F:DNA binding"/>
    <property type="evidence" value="ECO:0007669"/>
    <property type="project" value="UniProtKB-KW"/>
</dbReference>
<evidence type="ECO:0000259" key="7">
    <source>
        <dbReference type="PROSITE" id="PS51005"/>
    </source>
</evidence>
<dbReference type="ExpressionAtlas" id="A0A060D2H9">
    <property type="expression patterns" value="baseline and differential"/>
</dbReference>
<dbReference type="Pfam" id="PF02365">
    <property type="entry name" value="NAM"/>
    <property type="match status" value="1"/>
</dbReference>
<dbReference type="Gramene" id="Zm00001eb015630_T001">
    <property type="protein sequence ID" value="Zm00001eb015630_P001"/>
    <property type="gene ID" value="Zm00001eb015630"/>
</dbReference>
<reference evidence="10" key="4">
    <citation type="submission" date="2021-05" db="UniProtKB">
        <authorList>
            <consortium name="EnsemblPlants"/>
        </authorList>
    </citation>
    <scope>IDENTIFICATION</scope>
    <source>
        <strain evidence="10">cv. B73</strain>
    </source>
</reference>
<evidence type="ECO:0000313" key="10">
    <source>
        <dbReference type="EnsemblPlants" id="Zm00001eb015630_P001"/>
    </source>
</evidence>
<feature type="compositionally biased region" description="Polar residues" evidence="6">
    <location>
        <begin position="319"/>
        <end position="333"/>
    </location>
</feature>
<dbReference type="EMBL" id="CM007647">
    <property type="protein sequence ID" value="ONL97563.1"/>
    <property type="molecule type" value="Genomic_DNA"/>
</dbReference>
<dbReference type="OrthoDB" id="1921961at2759"/>
<dbReference type="STRING" id="4577.A0A060D2H9"/>
<accession>A0A060D2H9</accession>
<keyword evidence="5" id="KW-0539">Nucleus</keyword>
<dbReference type="GO" id="GO:0048608">
    <property type="term" value="P:reproductive structure development"/>
    <property type="evidence" value="ECO:0007669"/>
    <property type="project" value="UniProtKB-ARBA"/>
</dbReference>
<dbReference type="eggNOG" id="ENOG502QSIY">
    <property type="taxonomic scope" value="Eukaryota"/>
</dbReference>
<reference evidence="10" key="3">
    <citation type="submission" date="2019-07" db="EMBL/GenBank/DDBJ databases">
        <authorList>
            <person name="Seetharam A."/>
            <person name="Woodhouse M."/>
            <person name="Cannon E."/>
        </authorList>
    </citation>
    <scope>NUCLEOTIDE SEQUENCE [LARGE SCALE GENOMIC DNA]</scope>
    <source>
        <strain evidence="10">cv. B73</strain>
    </source>
</reference>
<keyword evidence="2" id="KW-0805">Transcription regulation</keyword>
<dbReference type="PaxDb" id="4577-GRMZM2G011598_P01"/>
<dbReference type="GO" id="GO:0009791">
    <property type="term" value="P:post-embryonic development"/>
    <property type="evidence" value="ECO:0007669"/>
    <property type="project" value="UniProtKB-ARBA"/>
</dbReference>
<dbReference type="SMR" id="A0A060D2H9"/>
<dbReference type="GeneID" id="103634603"/>
<organism evidence="8">
    <name type="scientific">Zea mays</name>
    <name type="common">Maize</name>
    <dbReference type="NCBI Taxonomy" id="4577"/>
    <lineage>
        <taxon>Eukaryota</taxon>
        <taxon>Viridiplantae</taxon>
        <taxon>Streptophyta</taxon>
        <taxon>Embryophyta</taxon>
        <taxon>Tracheophyta</taxon>
        <taxon>Spermatophyta</taxon>
        <taxon>Magnoliopsida</taxon>
        <taxon>Liliopsida</taxon>
        <taxon>Poales</taxon>
        <taxon>Poaceae</taxon>
        <taxon>PACMAD clade</taxon>
        <taxon>Panicoideae</taxon>
        <taxon>Andropogonodae</taxon>
        <taxon>Andropogoneae</taxon>
        <taxon>Tripsacinae</taxon>
        <taxon>Zea</taxon>
    </lineage>
</organism>
<evidence type="ECO:0000313" key="9">
    <source>
        <dbReference type="EMBL" id="ONL97563.1"/>
    </source>
</evidence>
<gene>
    <name evidence="8" type="primary">NAC44</name>
    <name evidence="10" type="synonym">LOC103634603</name>
    <name evidence="9" type="ORF">ZEAMMB73_Zm00001d028999</name>
</gene>
<feature type="domain" description="NAC" evidence="7">
    <location>
        <begin position="9"/>
        <end position="170"/>
    </location>
</feature>